<dbReference type="InterPro" id="IPR000086">
    <property type="entry name" value="NUDIX_hydrolase_dom"/>
</dbReference>
<reference evidence="5 6" key="1">
    <citation type="submission" date="2024-02" db="EMBL/GenBank/DDBJ databases">
        <authorList>
            <person name="Chen Y."/>
            <person name="Shah S."/>
            <person name="Dougan E. K."/>
            <person name="Thang M."/>
            <person name="Chan C."/>
        </authorList>
    </citation>
    <scope>NUCLEOTIDE SEQUENCE [LARGE SCALE GENOMIC DNA]</scope>
</reference>
<evidence type="ECO:0000256" key="1">
    <source>
        <dbReference type="ARBA" id="ARBA00005582"/>
    </source>
</evidence>
<dbReference type="InterPro" id="IPR003293">
    <property type="entry name" value="Nudix_hydrolase6-like"/>
</dbReference>
<dbReference type="PANTHER" id="PTHR13994">
    <property type="entry name" value="NUDIX HYDROLASE RELATED"/>
    <property type="match status" value="1"/>
</dbReference>
<dbReference type="PROSITE" id="PS51462">
    <property type="entry name" value="NUDIX"/>
    <property type="match status" value="1"/>
</dbReference>
<comment type="similarity">
    <text evidence="1 3">Belongs to the Nudix hydrolase family.</text>
</comment>
<dbReference type="CDD" id="cd04670">
    <property type="entry name" value="NUDIX_ASFGF2_Nudt6"/>
    <property type="match status" value="1"/>
</dbReference>
<dbReference type="SUPFAM" id="SSF55811">
    <property type="entry name" value="Nudix"/>
    <property type="match status" value="1"/>
</dbReference>
<dbReference type="EMBL" id="CAXAMM010029491">
    <property type="protein sequence ID" value="CAK9064809.1"/>
    <property type="molecule type" value="Genomic_DNA"/>
</dbReference>
<dbReference type="InterPro" id="IPR040618">
    <property type="entry name" value="Pre-Nudix"/>
</dbReference>
<sequence length="357" mass="39475">QFSDSAFPMAWRRLTALPRMSLRALPAVSLGVNIVNVKRVACSSANKEDEKPADKQADYWISGVSQGCNKTLPCTFDLYGGVMVDPATVPAEQDAFRTILASSLDEWMKRGKQGVWLRLDISAAALVPIAISEFGFEYHHVRKLNLDQLTEFVSSLSGRISTVDKAERDYVMMTKWLPSNCPNTLPHNASHTIGVGALVTNSEGKILLAREKSGPAARSKVWKIPTGLVDAGEDLHEAALREVKEETGIDATFEYCGAFTMSHGGNLAHANKSNLFFVVKCKALTTEIQLCESEIADARWFSKEEWLTRMEKGSIWYELNQSALDAEAVVSMKSLPWGRSRPGVSRLFFCPVRRSAL</sequence>
<proteinExistence type="inferred from homology"/>
<dbReference type="PANTHER" id="PTHR13994:SF13">
    <property type="entry name" value="FI03680P"/>
    <property type="match status" value="1"/>
</dbReference>
<dbReference type="Proteomes" id="UP001642464">
    <property type="component" value="Unassembled WGS sequence"/>
</dbReference>
<gene>
    <name evidence="5" type="ORF">SCF082_LOCUS33303</name>
</gene>
<organism evidence="5 6">
    <name type="scientific">Durusdinium trenchii</name>
    <dbReference type="NCBI Taxonomy" id="1381693"/>
    <lineage>
        <taxon>Eukaryota</taxon>
        <taxon>Sar</taxon>
        <taxon>Alveolata</taxon>
        <taxon>Dinophyceae</taxon>
        <taxon>Suessiales</taxon>
        <taxon>Symbiodiniaceae</taxon>
        <taxon>Durusdinium</taxon>
    </lineage>
</organism>
<feature type="domain" description="Nudix hydrolase" evidence="4">
    <location>
        <begin position="190"/>
        <end position="323"/>
    </location>
</feature>
<accession>A0ABP0NQT8</accession>
<evidence type="ECO:0000313" key="6">
    <source>
        <dbReference type="Proteomes" id="UP001642464"/>
    </source>
</evidence>
<dbReference type="InterPro" id="IPR020476">
    <property type="entry name" value="Nudix_hydrolase"/>
</dbReference>
<dbReference type="Pfam" id="PF00293">
    <property type="entry name" value="NUDIX"/>
    <property type="match status" value="1"/>
</dbReference>
<dbReference type="InterPro" id="IPR020084">
    <property type="entry name" value="NUDIX_hydrolase_CS"/>
</dbReference>
<dbReference type="Pfam" id="PF18290">
    <property type="entry name" value="Nudix_hydro"/>
    <property type="match status" value="1"/>
</dbReference>
<evidence type="ECO:0000256" key="3">
    <source>
        <dbReference type="RuleBase" id="RU003476"/>
    </source>
</evidence>
<dbReference type="PROSITE" id="PS00893">
    <property type="entry name" value="NUDIX_BOX"/>
    <property type="match status" value="1"/>
</dbReference>
<protein>
    <recommendedName>
        <fullName evidence="4">Nudix hydrolase domain-containing protein</fullName>
    </recommendedName>
</protein>
<name>A0ABP0NQT8_9DINO</name>
<dbReference type="Gene3D" id="3.40.630.30">
    <property type="match status" value="1"/>
</dbReference>
<comment type="caution">
    <text evidence="5">The sequence shown here is derived from an EMBL/GenBank/DDBJ whole genome shotgun (WGS) entry which is preliminary data.</text>
</comment>
<evidence type="ECO:0000259" key="4">
    <source>
        <dbReference type="PROSITE" id="PS51462"/>
    </source>
</evidence>
<feature type="non-terminal residue" evidence="5">
    <location>
        <position position="1"/>
    </location>
</feature>
<keyword evidence="6" id="KW-1185">Reference proteome</keyword>
<evidence type="ECO:0000256" key="2">
    <source>
        <dbReference type="ARBA" id="ARBA00022801"/>
    </source>
</evidence>
<keyword evidence="2 3" id="KW-0378">Hydrolase</keyword>
<dbReference type="PRINTS" id="PR00502">
    <property type="entry name" value="NUDIXFAMILY"/>
</dbReference>
<evidence type="ECO:0000313" key="5">
    <source>
        <dbReference type="EMBL" id="CAK9064809.1"/>
    </source>
</evidence>
<dbReference type="InterPro" id="IPR015797">
    <property type="entry name" value="NUDIX_hydrolase-like_dom_sf"/>
</dbReference>
<dbReference type="Gene3D" id="3.90.79.10">
    <property type="entry name" value="Nucleoside Triphosphate Pyrophosphohydrolase"/>
    <property type="match status" value="1"/>
</dbReference>